<dbReference type="Pfam" id="PF18766">
    <property type="entry name" value="SWI2_SNF2"/>
    <property type="match status" value="1"/>
</dbReference>
<evidence type="ECO:0000313" key="13">
    <source>
        <dbReference type="Proteomes" id="UP000256379"/>
    </source>
</evidence>
<dbReference type="OrthoDB" id="9758243at2"/>
<dbReference type="Gene3D" id="3.40.50.300">
    <property type="entry name" value="P-loop containing nucleotide triphosphate hydrolases"/>
    <property type="match status" value="3"/>
</dbReference>
<comment type="caution">
    <text evidence="12">The sequence shown here is derived from an EMBL/GenBank/DDBJ whole genome shotgun (WGS) entry which is preliminary data.</text>
</comment>
<dbReference type="InterPro" id="IPR021810">
    <property type="entry name" value="T1RH-like_C"/>
</dbReference>
<dbReference type="GO" id="GO:0009035">
    <property type="term" value="F:type I site-specific deoxyribonuclease activity"/>
    <property type="evidence" value="ECO:0007669"/>
    <property type="project" value="UniProtKB-EC"/>
</dbReference>
<sequence length="1090" mass="123824">MNPDSHKLDESTLESYALETLREVGYACHNASMIPRKSDEWVLDGKLRDSMMRLNADDSVFKSLPHTRQEELIDEVIKKLKALESHNLADTLIDTNATMHEMLIEGVSVEVALDGTMRSTRLALIDFDNPANNDFLALNQLHFHSKQHTLSKRPDVVLFVNGLPLVIIEFKNPLAPNATIESAFHQLQTYKAFISELFIPNALCVISDGLSAKAGSLSADYSRFMVWKNPDSKPCKYLVGESTRANPHSMDCHDLTSSNLTLTPPQNPNVSHDMNDTFTNPTFTPQIEVLIRYLLNPATLLDMLRYFTLFERVEQRDARGIIEAKTIKKIAAYHQYYAVNKAIERTAQAMSGDKKGGSVWHTQGSGKSLSMVFYTAKAVARFHNPTILLITDRNDLDGQLFSTFALACKLLRTTPEQATSTQDLKAKLKVASGGIVFSTIQKFRADENSERFELLSTRDNIIVLCDEAHRTQYGFEARIAGEDLRYGYAKYLRDALPNATYLGFTGTPIEKIDADTRRVFGEYIDIYDIARAIEDGATLKIYYESALIKLSVSDEGKRLIEELDSQMIESESQEKIKAKATKLQALVGAKERLKIVAQNILRHFYARQEIFKGKAMIVCMSREIAVNLYDEMIALEPSLHSERLESGKLKVIITADSKDGANLAKHHTSKKERDNLATRFKNINDELEMVIVCDMWLTGFDAPPLHTLYIDKLMQGHNLMQAIARVNRVYQDKPAGLIVDFIGIANELKRALEFYTSNGGSGVLLEQKEQIIDKMQEKLEVVAQMFKKCEYLRYFKLDSTKAKLEFLNEAMEIILTNENGKKRFLDEYNHLSKAYVMSLPSEEARSIAKHIAFFEALKAVFLKLESREQREQNLISQSVIKQILDSAVESENIVDILETNGIKAQNISILDDEFLDEVRGLKKSHIAVELLKKLLNDELRARAKTNLIQNKSLMQRFNEIMRKYQNKLIGTLEVIEELITLSKELITQDKERIESGLSDYEFAFYSAVCENKSANELLGREKLRELAIAIYYQVKENASIDWHKKESARAKLRLAVKKCLKQYGYPPDMEQLAIDNVIKQAELMAENEIN</sequence>
<evidence type="ECO:0000256" key="6">
    <source>
        <dbReference type="ARBA" id="ARBA00022759"/>
    </source>
</evidence>
<comment type="catalytic activity">
    <reaction evidence="1 10">
        <text>Endonucleolytic cleavage of DNA to give random double-stranded fragments with terminal 5'-phosphates, ATP is simultaneously hydrolyzed.</text>
        <dbReference type="EC" id="3.1.21.3"/>
    </reaction>
</comment>
<evidence type="ECO:0000256" key="7">
    <source>
        <dbReference type="ARBA" id="ARBA00022801"/>
    </source>
</evidence>
<feature type="domain" description="Helicase ATP-binding" evidence="11">
    <location>
        <begin position="348"/>
        <end position="526"/>
    </location>
</feature>
<evidence type="ECO:0000256" key="1">
    <source>
        <dbReference type="ARBA" id="ARBA00000851"/>
    </source>
</evidence>
<evidence type="ECO:0000313" key="12">
    <source>
        <dbReference type="EMBL" id="RDU65276.1"/>
    </source>
</evidence>
<keyword evidence="3" id="KW-0540">Nuclease</keyword>
<dbReference type="NCBIfam" id="TIGR00348">
    <property type="entry name" value="hsdR"/>
    <property type="match status" value="1"/>
</dbReference>
<dbReference type="PANTHER" id="PTHR30195">
    <property type="entry name" value="TYPE I SITE-SPECIFIC DEOXYRIBONUCLEASE PROTEIN SUBUNIT M AND R"/>
    <property type="match status" value="1"/>
</dbReference>
<evidence type="ECO:0000256" key="2">
    <source>
        <dbReference type="ARBA" id="ARBA00008598"/>
    </source>
</evidence>
<dbReference type="InterPro" id="IPR014001">
    <property type="entry name" value="Helicase_ATP-bd"/>
</dbReference>
<dbReference type="InterPro" id="IPR051268">
    <property type="entry name" value="Type-I_R_enzyme_R_subunit"/>
</dbReference>
<evidence type="ECO:0000256" key="9">
    <source>
        <dbReference type="ARBA" id="ARBA00023125"/>
    </source>
</evidence>
<evidence type="ECO:0000256" key="8">
    <source>
        <dbReference type="ARBA" id="ARBA00022840"/>
    </source>
</evidence>
<dbReference type="Gene3D" id="3.90.1570.50">
    <property type="match status" value="1"/>
</dbReference>
<dbReference type="InterPro" id="IPR040980">
    <property type="entry name" value="SWI2_SNF2"/>
</dbReference>
<dbReference type="GO" id="GO:0003677">
    <property type="term" value="F:DNA binding"/>
    <property type="evidence" value="ECO:0007669"/>
    <property type="project" value="UniProtKB-KW"/>
</dbReference>
<comment type="similarity">
    <text evidence="2 10">Belongs to the HsdR family.</text>
</comment>
<dbReference type="PANTHER" id="PTHR30195:SF15">
    <property type="entry name" value="TYPE I RESTRICTION ENZYME HINDI ENDONUCLEASE SUBUNIT"/>
    <property type="match status" value="1"/>
</dbReference>
<dbReference type="Proteomes" id="UP000256379">
    <property type="component" value="Unassembled WGS sequence"/>
</dbReference>
<proteinExistence type="inferred from homology"/>
<dbReference type="SUPFAM" id="SSF52540">
    <property type="entry name" value="P-loop containing nucleoside triphosphate hydrolases"/>
    <property type="match status" value="2"/>
</dbReference>
<protein>
    <recommendedName>
        <fullName evidence="10">Type I restriction enzyme endonuclease subunit</fullName>
        <shortName evidence="10">R protein</shortName>
        <ecNumber evidence="10">3.1.21.3</ecNumber>
    </recommendedName>
</protein>
<evidence type="ECO:0000256" key="10">
    <source>
        <dbReference type="RuleBase" id="RU364115"/>
    </source>
</evidence>
<keyword evidence="4 10" id="KW-0547">Nucleotide-binding</keyword>
<keyword evidence="6" id="KW-0255">Endonuclease</keyword>
<evidence type="ECO:0000259" key="11">
    <source>
        <dbReference type="PROSITE" id="PS51192"/>
    </source>
</evidence>
<accession>A0A3D8IK70</accession>
<dbReference type="GO" id="GO:0009307">
    <property type="term" value="P:DNA restriction-modification system"/>
    <property type="evidence" value="ECO:0007669"/>
    <property type="project" value="UniProtKB-KW"/>
</dbReference>
<evidence type="ECO:0000256" key="5">
    <source>
        <dbReference type="ARBA" id="ARBA00022747"/>
    </source>
</evidence>
<dbReference type="InterPro" id="IPR055180">
    <property type="entry name" value="HsdR_RecA-like_helicase_dom_2"/>
</dbReference>
<dbReference type="Pfam" id="PF11867">
    <property type="entry name" value="T1RH-like_C"/>
    <property type="match status" value="1"/>
</dbReference>
<dbReference type="EMBL" id="NXLQ01000014">
    <property type="protein sequence ID" value="RDU65276.1"/>
    <property type="molecule type" value="Genomic_DNA"/>
</dbReference>
<dbReference type="AlphaFoldDB" id="A0A3D8IK70"/>
<comment type="subunit">
    <text evidence="10">The type I restriction/modification system is composed of three polypeptides R, M and S.</text>
</comment>
<dbReference type="RefSeq" id="WP_115543264.1">
    <property type="nucleotide sequence ID" value="NZ_NXLQ01000014.1"/>
</dbReference>
<dbReference type="CDD" id="cd18030">
    <property type="entry name" value="DEXHc_RE_I_HsdR"/>
    <property type="match status" value="1"/>
</dbReference>
<name>A0A3D8IK70_9HELI</name>
<dbReference type="SMART" id="SM00487">
    <property type="entry name" value="DEXDc"/>
    <property type="match status" value="1"/>
</dbReference>
<dbReference type="EC" id="3.1.21.3" evidence="10"/>
<evidence type="ECO:0000256" key="3">
    <source>
        <dbReference type="ARBA" id="ARBA00022722"/>
    </source>
</evidence>
<dbReference type="GO" id="GO:0005524">
    <property type="term" value="F:ATP binding"/>
    <property type="evidence" value="ECO:0007669"/>
    <property type="project" value="UniProtKB-KW"/>
</dbReference>
<comment type="function">
    <text evidence="10">Subunit R is required for both nuclease and ATPase activities, but not for modification.</text>
</comment>
<dbReference type="InterPro" id="IPR007409">
    <property type="entry name" value="Restrct_endonuc_type1_HsdR_N"/>
</dbReference>
<organism evidence="12 13">
    <name type="scientific">Helicobacter didelphidarum</name>
    <dbReference type="NCBI Taxonomy" id="2040648"/>
    <lineage>
        <taxon>Bacteria</taxon>
        <taxon>Pseudomonadati</taxon>
        <taxon>Campylobacterota</taxon>
        <taxon>Epsilonproteobacteria</taxon>
        <taxon>Campylobacterales</taxon>
        <taxon>Helicobacteraceae</taxon>
        <taxon>Helicobacter</taxon>
    </lineage>
</organism>
<dbReference type="Pfam" id="PF04313">
    <property type="entry name" value="HSDR_N"/>
    <property type="match status" value="1"/>
</dbReference>
<dbReference type="Pfam" id="PF22679">
    <property type="entry name" value="T1R_D3-like"/>
    <property type="match status" value="1"/>
</dbReference>
<dbReference type="CDD" id="cd22332">
    <property type="entry name" value="HsdR_N"/>
    <property type="match status" value="1"/>
</dbReference>
<reference evidence="12 13" key="1">
    <citation type="submission" date="2018-04" db="EMBL/GenBank/DDBJ databases">
        <title>Novel Campyloabacter and Helicobacter Species and Strains.</title>
        <authorList>
            <person name="Mannion A.J."/>
            <person name="Shen Z."/>
            <person name="Fox J.G."/>
        </authorList>
    </citation>
    <scope>NUCLEOTIDE SEQUENCE [LARGE SCALE GENOMIC DNA]</scope>
    <source>
        <strain evidence="12 13">MIT 17-337</strain>
    </source>
</reference>
<keyword evidence="13" id="KW-1185">Reference proteome</keyword>
<dbReference type="InterPro" id="IPR004473">
    <property type="entry name" value="Restrct_endonuc_typeI_HsdR"/>
</dbReference>
<dbReference type="InterPro" id="IPR027417">
    <property type="entry name" value="P-loop_NTPase"/>
</dbReference>
<evidence type="ECO:0000256" key="4">
    <source>
        <dbReference type="ARBA" id="ARBA00022741"/>
    </source>
</evidence>
<keyword evidence="7 10" id="KW-0378">Hydrolase</keyword>
<gene>
    <name evidence="12" type="ORF">CQA53_06800</name>
</gene>
<dbReference type="CDD" id="cd18800">
    <property type="entry name" value="SF2_C_EcoR124I-like"/>
    <property type="match status" value="1"/>
</dbReference>
<dbReference type="PROSITE" id="PS51192">
    <property type="entry name" value="HELICASE_ATP_BIND_1"/>
    <property type="match status" value="1"/>
</dbReference>
<keyword evidence="9 10" id="KW-0238">DNA-binding</keyword>
<keyword evidence="5 10" id="KW-0680">Restriction system</keyword>
<keyword evidence="8 10" id="KW-0067">ATP-binding</keyword>